<reference evidence="4 5" key="2">
    <citation type="submission" date="2023-04" db="EMBL/GenBank/DDBJ databases">
        <title>Acinetobacter johnsonii isolate AYTCM encoding NDM-1, OXA-58 and PER-1.</title>
        <authorList>
            <person name="Tian C."/>
            <person name="Wang S."/>
            <person name="Fan X."/>
            <person name="Xia D."/>
        </authorList>
    </citation>
    <scope>NUCLEOTIDE SEQUENCE [LARGE SCALE GENOMIC DNA]</scope>
    <source>
        <strain evidence="4 5">AYTCM</strain>
    </source>
</reference>
<dbReference type="RefSeq" id="WP_010326518.1">
    <property type="nucleotide sequence ID" value="NZ_CANMLB010000013.1"/>
</dbReference>
<dbReference type="EMBL" id="CP121776">
    <property type="protein sequence ID" value="WMG17467.1"/>
    <property type="molecule type" value="Genomic_DNA"/>
</dbReference>
<dbReference type="AlphaFoldDB" id="A0AAJ6LA53"/>
<evidence type="ECO:0000256" key="1">
    <source>
        <dbReference type="SAM" id="Coils"/>
    </source>
</evidence>
<sequence>MNQLDKKDNADLDKIDRDINFHRIMVFLILITAIFFYMIFINLKVTESAQSWGPVGDFFGGILNPIFALFAFYWLTYSVRLQIKELKETRVELAKATKAQEESAKHQEEIARLESENVKTQVEILELNKDTLKSQQDAAIAQQQQIALQNFESLFFQLLKAKTDITNDIRYFRTAKGHQEAELFVGKEAIKYGIEGFKQSQTSMAWEEYYRHNLLDYMGSYFRICYQITKLIDNTDDLNGHTDTEHYSKKRKEYFDIFRATLTQYELEVFFFNCLGKYGKDNFKSLVEKYGIFEHILFENNVYDHKAINKISRFAYKYNGIAFEDSDAYKSYFDELSRIKFGLSEKDFNSICIKLKDVKFILNLNSIRVAASINSLISWKMNELIFTENNIEIIKEKSISYYKKINEIKDYEGYIKEYKSMIEYVENYFKVEGREPVYYEKVRCNSASIYSLSDLDSSIDVCKEHIEQKNNYLGMIDSFLEELRKNEYTETVLTVIKYNIDYLEYCKYMNNNEEKQQKKSA</sequence>
<dbReference type="Proteomes" id="UP001244586">
    <property type="component" value="Chromosome"/>
</dbReference>
<keyword evidence="2" id="KW-1133">Transmembrane helix</keyword>
<keyword evidence="2" id="KW-0472">Membrane</keyword>
<keyword evidence="2" id="KW-0812">Transmembrane</keyword>
<dbReference type="InterPro" id="IPR031709">
    <property type="entry name" value="PutAbiC"/>
</dbReference>
<evidence type="ECO:0000313" key="4">
    <source>
        <dbReference type="EMBL" id="WMG17467.1"/>
    </source>
</evidence>
<protein>
    <submittedName>
        <fullName evidence="4">Phage abortive infection protein</fullName>
    </submittedName>
</protein>
<organism evidence="4 5">
    <name type="scientific">Acinetobacter johnsonii</name>
    <dbReference type="NCBI Taxonomy" id="40214"/>
    <lineage>
        <taxon>Bacteria</taxon>
        <taxon>Pseudomonadati</taxon>
        <taxon>Pseudomonadota</taxon>
        <taxon>Gammaproteobacteria</taxon>
        <taxon>Moraxellales</taxon>
        <taxon>Moraxellaceae</taxon>
        <taxon>Acinetobacter</taxon>
    </lineage>
</organism>
<evidence type="ECO:0000313" key="3">
    <source>
        <dbReference type="EMBL" id="MDG9788409.1"/>
    </source>
</evidence>
<evidence type="ECO:0000256" key="2">
    <source>
        <dbReference type="SAM" id="Phobius"/>
    </source>
</evidence>
<dbReference type="Pfam" id="PF16872">
    <property type="entry name" value="putAbiC"/>
    <property type="match status" value="1"/>
</dbReference>
<dbReference type="EMBL" id="JAOECG010000032">
    <property type="protein sequence ID" value="MDG9788409.1"/>
    <property type="molecule type" value="Genomic_DNA"/>
</dbReference>
<keyword evidence="1" id="KW-0175">Coiled coil</keyword>
<evidence type="ECO:0000313" key="5">
    <source>
        <dbReference type="Proteomes" id="UP001244586"/>
    </source>
</evidence>
<gene>
    <name evidence="3" type="ORF">N7566_15755</name>
    <name evidence="4" type="ORF">QBJ73_13910</name>
</gene>
<feature type="coiled-coil region" evidence="1">
    <location>
        <begin position="83"/>
        <end position="135"/>
    </location>
</feature>
<keyword evidence="5" id="KW-1185">Reference proteome</keyword>
<feature type="transmembrane region" description="Helical" evidence="2">
    <location>
        <begin position="21"/>
        <end position="43"/>
    </location>
</feature>
<accession>A0AAJ6LA53</accession>
<proteinExistence type="predicted"/>
<feature type="transmembrane region" description="Helical" evidence="2">
    <location>
        <begin position="58"/>
        <end position="77"/>
    </location>
</feature>
<name>A0AAJ6LA53_ACIJO</name>
<reference evidence="3" key="1">
    <citation type="submission" date="2022-09" db="EMBL/GenBank/DDBJ databases">
        <title>Intensive care unit water sources are persistently colonized with multi-drug resistant bacteria and are the site of extensive horizontal gene transfer of antibiotic resistance genes.</title>
        <authorList>
            <person name="Diorio-Toth L."/>
        </authorList>
    </citation>
    <scope>NUCLEOTIDE SEQUENCE</scope>
    <source>
        <strain evidence="3">GD04065</strain>
    </source>
</reference>
<dbReference type="Proteomes" id="UP001157887">
    <property type="component" value="Unassembled WGS sequence"/>
</dbReference>